<organism evidence="11 12">
    <name type="scientific">Crenobacter oryzisoli</name>
    <dbReference type="NCBI Taxonomy" id="3056844"/>
    <lineage>
        <taxon>Bacteria</taxon>
        <taxon>Pseudomonadati</taxon>
        <taxon>Pseudomonadota</taxon>
        <taxon>Betaproteobacteria</taxon>
        <taxon>Neisseriales</taxon>
        <taxon>Neisseriaceae</taxon>
        <taxon>Crenobacter</taxon>
    </lineage>
</organism>
<dbReference type="EC" id="2.3.1.269" evidence="9"/>
<keyword evidence="12" id="KW-1185">Reference proteome</keyword>
<keyword evidence="8 9" id="KW-0012">Acyltransferase</keyword>
<dbReference type="Pfam" id="PF00795">
    <property type="entry name" value="CN_hydrolase"/>
    <property type="match status" value="1"/>
</dbReference>
<evidence type="ECO:0000256" key="6">
    <source>
        <dbReference type="ARBA" id="ARBA00022989"/>
    </source>
</evidence>
<evidence type="ECO:0000256" key="3">
    <source>
        <dbReference type="ARBA" id="ARBA00022475"/>
    </source>
</evidence>
<dbReference type="Proteomes" id="UP001168540">
    <property type="component" value="Unassembled WGS sequence"/>
</dbReference>
<protein>
    <recommendedName>
        <fullName evidence="9">Apolipoprotein N-acyltransferase</fullName>
        <shortName evidence="9">ALP N-acyltransferase</shortName>
        <ecNumber evidence="9">2.3.1.269</ecNumber>
    </recommendedName>
</protein>
<dbReference type="PANTHER" id="PTHR38686:SF1">
    <property type="entry name" value="APOLIPOPROTEIN N-ACYLTRANSFERASE"/>
    <property type="match status" value="1"/>
</dbReference>
<evidence type="ECO:0000313" key="12">
    <source>
        <dbReference type="Proteomes" id="UP001168540"/>
    </source>
</evidence>
<keyword evidence="4 9" id="KW-0808">Transferase</keyword>
<comment type="subcellular location">
    <subcellularLocation>
        <location evidence="1 9">Cell membrane</location>
        <topology evidence="1 9">Multi-pass membrane protein</topology>
    </subcellularLocation>
</comment>
<dbReference type="PANTHER" id="PTHR38686">
    <property type="entry name" value="APOLIPOPROTEIN N-ACYLTRANSFERASE"/>
    <property type="match status" value="1"/>
</dbReference>
<dbReference type="CDD" id="cd07571">
    <property type="entry name" value="ALP_N-acyl_transferase"/>
    <property type="match status" value="1"/>
</dbReference>
<feature type="transmembrane region" description="Helical" evidence="9">
    <location>
        <begin position="188"/>
        <end position="204"/>
    </location>
</feature>
<comment type="catalytic activity">
    <reaction evidence="9">
        <text>N-terminal S-1,2-diacyl-sn-glyceryl-L-cysteinyl-[lipoprotein] + a glycerophospholipid = N-acyl-S-1,2-diacyl-sn-glyceryl-L-cysteinyl-[lipoprotein] + a 2-acyl-sn-glycero-3-phospholipid + H(+)</text>
        <dbReference type="Rhea" id="RHEA:48228"/>
        <dbReference type="Rhea" id="RHEA-COMP:14681"/>
        <dbReference type="Rhea" id="RHEA-COMP:14684"/>
        <dbReference type="ChEBI" id="CHEBI:15378"/>
        <dbReference type="ChEBI" id="CHEBI:136912"/>
        <dbReference type="ChEBI" id="CHEBI:140656"/>
        <dbReference type="ChEBI" id="CHEBI:140657"/>
        <dbReference type="ChEBI" id="CHEBI:140660"/>
        <dbReference type="EC" id="2.3.1.269"/>
    </reaction>
</comment>
<dbReference type="InterPro" id="IPR045378">
    <property type="entry name" value="LNT_N"/>
</dbReference>
<comment type="similarity">
    <text evidence="2 9">Belongs to the CN hydrolase family. Apolipoprotein N-acyltransferase subfamily.</text>
</comment>
<comment type="caution">
    <text evidence="11">The sequence shown here is derived from an EMBL/GenBank/DDBJ whole genome shotgun (WGS) entry which is preliminary data.</text>
</comment>
<dbReference type="EMBL" id="JAUEDK010000023">
    <property type="protein sequence ID" value="MDN0075897.1"/>
    <property type="molecule type" value="Genomic_DNA"/>
</dbReference>
<keyword evidence="6 9" id="KW-1133">Transmembrane helix</keyword>
<evidence type="ECO:0000256" key="7">
    <source>
        <dbReference type="ARBA" id="ARBA00023136"/>
    </source>
</evidence>
<name>A0ABT7XQ41_9NEIS</name>
<evidence type="ECO:0000256" key="9">
    <source>
        <dbReference type="HAMAP-Rule" id="MF_01148"/>
    </source>
</evidence>
<feature type="transmembrane region" description="Helical" evidence="9">
    <location>
        <begin position="49"/>
        <end position="69"/>
    </location>
</feature>
<evidence type="ECO:0000256" key="5">
    <source>
        <dbReference type="ARBA" id="ARBA00022692"/>
    </source>
</evidence>
<gene>
    <name evidence="9 11" type="primary">lnt</name>
    <name evidence="11" type="ORF">QU481_13475</name>
</gene>
<keyword evidence="3 9" id="KW-1003">Cell membrane</keyword>
<feature type="transmembrane region" description="Helical" evidence="9">
    <location>
        <begin position="473"/>
        <end position="492"/>
    </location>
</feature>
<comment type="caution">
    <text evidence="9">Lacks conserved residue(s) required for the propagation of feature annotation.</text>
</comment>
<dbReference type="RefSeq" id="WP_289830541.1">
    <property type="nucleotide sequence ID" value="NZ_JAUEDK010000023.1"/>
</dbReference>
<keyword evidence="5 9" id="KW-0812">Transmembrane</keyword>
<dbReference type="Pfam" id="PF20154">
    <property type="entry name" value="LNT_N"/>
    <property type="match status" value="1"/>
</dbReference>
<feature type="domain" description="CN hydrolase" evidence="10">
    <location>
        <begin position="222"/>
        <end position="460"/>
    </location>
</feature>
<comment type="pathway">
    <text evidence="9">Protein modification; lipoprotein biosynthesis (N-acyl transfer).</text>
</comment>
<dbReference type="Gene3D" id="3.60.110.10">
    <property type="entry name" value="Carbon-nitrogen hydrolase"/>
    <property type="match status" value="1"/>
</dbReference>
<evidence type="ECO:0000256" key="2">
    <source>
        <dbReference type="ARBA" id="ARBA00010065"/>
    </source>
</evidence>
<dbReference type="InterPro" id="IPR004563">
    <property type="entry name" value="Apolipo_AcylTrfase"/>
</dbReference>
<evidence type="ECO:0000256" key="1">
    <source>
        <dbReference type="ARBA" id="ARBA00004651"/>
    </source>
</evidence>
<evidence type="ECO:0000256" key="4">
    <source>
        <dbReference type="ARBA" id="ARBA00022679"/>
    </source>
</evidence>
<feature type="transmembrane region" description="Helical" evidence="9">
    <location>
        <begin position="81"/>
        <end position="106"/>
    </location>
</feature>
<reference evidence="11" key="1">
    <citation type="submission" date="2023-06" db="EMBL/GenBank/DDBJ databases">
        <authorList>
            <person name="Zhang S."/>
        </authorList>
    </citation>
    <scope>NUCLEOTIDE SEQUENCE</scope>
    <source>
        <strain evidence="11">SG2303</strain>
    </source>
</reference>
<accession>A0ABT7XQ41</accession>
<proteinExistence type="inferred from homology"/>
<evidence type="ECO:0000256" key="8">
    <source>
        <dbReference type="ARBA" id="ARBA00023315"/>
    </source>
</evidence>
<evidence type="ECO:0000259" key="10">
    <source>
        <dbReference type="PROSITE" id="PS50263"/>
    </source>
</evidence>
<sequence length="497" mass="54305">MLRSLCYLLLAIVAGALTVFAFAPFRLFWLMPLLLAVPVVLAQRAPRHAFLLGYLWGLATYTSNFHWIYNSLHDIAGLPAWIAAPLVLLLPAYLALYPGLATWFAVRVDTRPWLRWAVAFPAAWTVTEWLRSWMLTGFPWGAVGYSQITESPLAGFAPVTGTLGVTYAVALSVGLIALLPLVTWRSRLVAVLAGLALWNGGLWLKGQQWTSPVGQPVRVALAQGNIPQSLKWDPANFESSLRRYYQQVATTRADLMILPETALPVFLGDLPSGYLTMITNAAAINHMALATGIPRRTPDGRGYLNAVVALSDPTQPYYAKDHLVPFGEFVPLPLITGWIYQFMNMPLSGFTRGGENQAPLSLAGQQVAFNVCYEDSFGNELIGPAARATILANVSNLAWFGQSNAMSQHLQLSQARALETGRYMLRATNTGMTAIILPNGEIGSVAAPDSQQVLIGTVTGHTGLTPYMRYGDLPVLLLAGVLMLLTLLTGWWRNRRG</sequence>
<dbReference type="NCBIfam" id="TIGR00546">
    <property type="entry name" value="lnt"/>
    <property type="match status" value="1"/>
</dbReference>
<comment type="function">
    <text evidence="9">Catalyzes the phospholipid dependent N-acylation of the N-terminal cysteine of apolipoprotein, the last step in lipoprotein maturation.</text>
</comment>
<dbReference type="SUPFAM" id="SSF56317">
    <property type="entry name" value="Carbon-nitrogen hydrolase"/>
    <property type="match status" value="1"/>
</dbReference>
<keyword evidence="7 9" id="KW-0472">Membrane</keyword>
<evidence type="ECO:0000313" key="11">
    <source>
        <dbReference type="EMBL" id="MDN0075897.1"/>
    </source>
</evidence>
<feature type="transmembrane region" description="Helical" evidence="9">
    <location>
        <begin position="153"/>
        <end position="181"/>
    </location>
</feature>
<dbReference type="InterPro" id="IPR036526">
    <property type="entry name" value="C-N_Hydrolase_sf"/>
</dbReference>
<dbReference type="PROSITE" id="PS50263">
    <property type="entry name" value="CN_HYDROLASE"/>
    <property type="match status" value="1"/>
</dbReference>
<dbReference type="InterPro" id="IPR003010">
    <property type="entry name" value="C-N_Hydrolase"/>
</dbReference>
<dbReference type="HAMAP" id="MF_01148">
    <property type="entry name" value="Lnt"/>
    <property type="match status" value="1"/>
</dbReference>